<reference evidence="6" key="1">
    <citation type="journal article" date="2019" name="Int. J. Syst. Evol. Microbiol.">
        <title>The Global Catalogue of Microorganisms (GCM) 10K type strain sequencing project: providing services to taxonomists for standard genome sequencing and annotation.</title>
        <authorList>
            <consortium name="The Broad Institute Genomics Platform"/>
            <consortium name="The Broad Institute Genome Sequencing Center for Infectious Disease"/>
            <person name="Wu L."/>
            <person name="Ma J."/>
        </authorList>
    </citation>
    <scope>NUCLEOTIDE SEQUENCE [LARGE SCALE GENOMIC DNA]</scope>
    <source>
        <strain evidence="6">JCM 11444</strain>
    </source>
</reference>
<organism evidence="5 6">
    <name type="scientific">Streptomyces rhizosphaericus</name>
    <dbReference type="NCBI Taxonomy" id="114699"/>
    <lineage>
        <taxon>Bacteria</taxon>
        <taxon>Bacillati</taxon>
        <taxon>Actinomycetota</taxon>
        <taxon>Actinomycetes</taxon>
        <taxon>Kitasatosporales</taxon>
        <taxon>Streptomycetaceae</taxon>
        <taxon>Streptomyces</taxon>
        <taxon>Streptomyces violaceusniger group</taxon>
    </lineage>
</organism>
<keyword evidence="1" id="KW-0808">Transferase</keyword>
<comment type="caution">
    <text evidence="5">The sequence shown here is derived from an EMBL/GenBank/DDBJ whole genome shotgun (WGS) entry which is preliminary data.</text>
</comment>
<dbReference type="Gene3D" id="3.40.630.30">
    <property type="match status" value="1"/>
</dbReference>
<name>A0ABP3ZDL8_9ACTN</name>
<proteinExistence type="inferred from homology"/>
<evidence type="ECO:0000256" key="1">
    <source>
        <dbReference type="ARBA" id="ARBA00022679"/>
    </source>
</evidence>
<gene>
    <name evidence="5" type="ORF">GCM10009575_012680</name>
</gene>
<dbReference type="PANTHER" id="PTHR43792">
    <property type="entry name" value="GNAT FAMILY, PUTATIVE (AFU_ORTHOLOGUE AFUA_3G00765)-RELATED-RELATED"/>
    <property type="match status" value="1"/>
</dbReference>
<keyword evidence="2" id="KW-0012">Acyltransferase</keyword>
<dbReference type="PROSITE" id="PS51186">
    <property type="entry name" value="GNAT"/>
    <property type="match status" value="1"/>
</dbReference>
<evidence type="ECO:0000313" key="5">
    <source>
        <dbReference type="EMBL" id="GAA0920131.1"/>
    </source>
</evidence>
<dbReference type="EMBL" id="BAAAID010000005">
    <property type="protein sequence ID" value="GAA0920131.1"/>
    <property type="molecule type" value="Genomic_DNA"/>
</dbReference>
<dbReference type="SUPFAM" id="SSF55729">
    <property type="entry name" value="Acyl-CoA N-acyltransferases (Nat)"/>
    <property type="match status" value="1"/>
</dbReference>
<dbReference type="InterPro" id="IPR016181">
    <property type="entry name" value="Acyl_CoA_acyltransferase"/>
</dbReference>
<sequence length="179" mass="19883">MTYPIRITGSKVVLREFSIRDVEDVLAIIGDDKVTRWLSFDSRDRDQAIAMIEGTLERAQQEPRTEYYLAVAKHGDDHVIGFARIGYAGVKAGKLGYAIAAEEWGRGYATDAARTLTTYAFTELGLHRISAAIGPENAASIAMVEQLGFTREGVLRDHVYTNGAWRDSVLYSVLSHEWG</sequence>
<evidence type="ECO:0000256" key="2">
    <source>
        <dbReference type="ARBA" id="ARBA00023315"/>
    </source>
</evidence>
<evidence type="ECO:0000313" key="6">
    <source>
        <dbReference type="Proteomes" id="UP001500418"/>
    </source>
</evidence>
<evidence type="ECO:0000256" key="3">
    <source>
        <dbReference type="ARBA" id="ARBA00038502"/>
    </source>
</evidence>
<dbReference type="Pfam" id="PF13302">
    <property type="entry name" value="Acetyltransf_3"/>
    <property type="match status" value="1"/>
</dbReference>
<dbReference type="InterPro" id="IPR051531">
    <property type="entry name" value="N-acetyltransferase"/>
</dbReference>
<accession>A0ABP3ZDL8</accession>
<feature type="domain" description="N-acetyltransferase" evidence="4">
    <location>
        <begin position="12"/>
        <end position="172"/>
    </location>
</feature>
<dbReference type="Proteomes" id="UP001500418">
    <property type="component" value="Unassembled WGS sequence"/>
</dbReference>
<comment type="similarity">
    <text evidence="3">Belongs to the acetyltransferase family. RimJ subfamily.</text>
</comment>
<keyword evidence="6" id="KW-1185">Reference proteome</keyword>
<dbReference type="PANTHER" id="PTHR43792:SF8">
    <property type="entry name" value="[RIBOSOMAL PROTEIN US5]-ALANINE N-ACETYLTRANSFERASE"/>
    <property type="match status" value="1"/>
</dbReference>
<protein>
    <submittedName>
        <fullName evidence="5">GNAT family protein</fullName>
    </submittedName>
</protein>
<evidence type="ECO:0000259" key="4">
    <source>
        <dbReference type="PROSITE" id="PS51186"/>
    </source>
</evidence>
<dbReference type="InterPro" id="IPR000182">
    <property type="entry name" value="GNAT_dom"/>
</dbReference>